<dbReference type="EMBL" id="JASNVP010000003">
    <property type="protein sequence ID" value="MDK4325682.1"/>
    <property type="molecule type" value="Genomic_DNA"/>
</dbReference>
<evidence type="ECO:0000256" key="1">
    <source>
        <dbReference type="SAM" id="MobiDB-lite"/>
    </source>
</evidence>
<reference evidence="3" key="1">
    <citation type="submission" date="2023-05" db="EMBL/GenBank/DDBJ databases">
        <title>Metabolic capabilities are highly conserved among human nasal-associated Corynebacterium species in pangenomic analyses.</title>
        <authorList>
            <person name="Tran T.H."/>
            <person name="Roberts A.Q."/>
            <person name="Escapa I.F."/>
            <person name="Gao W."/>
            <person name="Conlan S."/>
            <person name="Kong H."/>
            <person name="Segre J.A."/>
            <person name="Kelly M.S."/>
            <person name="Lemon K.P."/>
        </authorList>
    </citation>
    <scope>NUCLEOTIDE SEQUENCE</scope>
    <source>
        <strain evidence="3">KPL2654</strain>
    </source>
</reference>
<proteinExistence type="predicted"/>
<comment type="caution">
    <text evidence="3">The sequence shown here is derived from an EMBL/GenBank/DDBJ whole genome shotgun (WGS) entry which is preliminary data.</text>
</comment>
<protein>
    <submittedName>
        <fullName evidence="3">Uncharacterized protein</fullName>
    </submittedName>
</protein>
<dbReference type="RefSeq" id="WP_284589543.1">
    <property type="nucleotide sequence ID" value="NZ_JASNVP010000003.1"/>
</dbReference>
<feature type="compositionally biased region" description="Basic and acidic residues" evidence="1">
    <location>
        <begin position="302"/>
        <end position="313"/>
    </location>
</feature>
<gene>
    <name evidence="3" type="ORF">QPX54_04010</name>
</gene>
<evidence type="ECO:0000256" key="2">
    <source>
        <dbReference type="SAM" id="SignalP"/>
    </source>
</evidence>
<evidence type="ECO:0000313" key="3">
    <source>
        <dbReference type="EMBL" id="MDK4325682.1"/>
    </source>
</evidence>
<feature type="signal peptide" evidence="2">
    <location>
        <begin position="1"/>
        <end position="22"/>
    </location>
</feature>
<feature type="chain" id="PRO_5042928059" evidence="2">
    <location>
        <begin position="23"/>
        <end position="319"/>
    </location>
</feature>
<organism evidence="3 4">
    <name type="scientific">Corynebacterium propinquum</name>
    <dbReference type="NCBI Taxonomy" id="43769"/>
    <lineage>
        <taxon>Bacteria</taxon>
        <taxon>Bacillati</taxon>
        <taxon>Actinomycetota</taxon>
        <taxon>Actinomycetes</taxon>
        <taxon>Mycobacteriales</taxon>
        <taxon>Corynebacteriaceae</taxon>
        <taxon>Corynebacterium</taxon>
    </lineage>
</organism>
<feature type="region of interest" description="Disordered" evidence="1">
    <location>
        <begin position="299"/>
        <end position="319"/>
    </location>
</feature>
<evidence type="ECO:0000313" key="4">
    <source>
        <dbReference type="Proteomes" id="UP001226160"/>
    </source>
</evidence>
<accession>A0AAP4BYR8</accession>
<sequence length="319" mass="34519">MPRRNPSLAVTAVIAASGMVVASCSSVQQNFESRPFEKTTAAVPTSVNQARSENLNRFVDDAYPNKVQIIAEDYGLDTVREFFAQSRTLIVVENRAGAIARGASIAIAQYAPVVIYDRSVHRDINELIADLNVERVLTVGRVGIADAKGAVEVFNDPGTDQALADFTAHEFEQIEVKDPANLVHALSQLTPGGSQEVVATWDPLETREHDKLPAVYAQSRRDKEMAPVMVATNESPAISVANATAFGAKVRVMPNPDPTQNFESLSMVAGLADGPLVAFGRQFGTEREFAHQIRVAELSAQRAEDTAKSEKKNSKAKSL</sequence>
<dbReference type="Proteomes" id="UP001226160">
    <property type="component" value="Unassembled WGS sequence"/>
</dbReference>
<name>A0AAP4BYR8_9CORY</name>
<dbReference type="PROSITE" id="PS51257">
    <property type="entry name" value="PROKAR_LIPOPROTEIN"/>
    <property type="match status" value="1"/>
</dbReference>
<dbReference type="AlphaFoldDB" id="A0AAP4BYR8"/>
<keyword evidence="2" id="KW-0732">Signal</keyword>